<evidence type="ECO:0000256" key="8">
    <source>
        <dbReference type="ARBA" id="ARBA00023211"/>
    </source>
</evidence>
<dbReference type="AlphaFoldDB" id="A0AA39TSL7"/>
<dbReference type="HAMAP" id="MF_00648">
    <property type="entry name" value="Non_canon_purine_NTPase_YjjX"/>
    <property type="match status" value="1"/>
</dbReference>
<evidence type="ECO:0000256" key="3">
    <source>
        <dbReference type="ARBA" id="ARBA00022723"/>
    </source>
</evidence>
<keyword evidence="8" id="KW-0464">Manganese</keyword>
<dbReference type="GO" id="GO:0046872">
    <property type="term" value="F:metal ion binding"/>
    <property type="evidence" value="ECO:0007669"/>
    <property type="project" value="UniProtKB-KW"/>
</dbReference>
<dbReference type="GO" id="GO:0009117">
    <property type="term" value="P:nucleotide metabolic process"/>
    <property type="evidence" value="ECO:0007669"/>
    <property type="project" value="UniProtKB-KW"/>
</dbReference>
<sequence>MASQDVQTAARTIIVASLNPVKIAATVQGFSEMFPGSAFTSRGVSVPSGVPDQPLGDAETLQGALNRAQRAREIEPDADFWVGLEGGVLEEAGVAGSPKLVQSFAWIVVIGRSRTGKARTAAYYLPEETAKLVRDGMELGPAEDIVWGKSNTKQTNGSVGLLTGDVINRKGYYVQAVVLALIPFKNPVLTFS</sequence>
<dbReference type="FunFam" id="3.90.950.10:FF:000002">
    <property type="entry name" value="Inosine/xanthosine triphosphatase"/>
    <property type="match status" value="1"/>
</dbReference>
<keyword evidence="5" id="KW-0378">Hydrolase</keyword>
<dbReference type="GO" id="GO:0006772">
    <property type="term" value="P:thiamine metabolic process"/>
    <property type="evidence" value="ECO:0007669"/>
    <property type="project" value="TreeGrafter"/>
</dbReference>
<name>A0AA39TSL7_9PEZI</name>
<evidence type="ECO:0000313" key="14">
    <source>
        <dbReference type="Proteomes" id="UP001175000"/>
    </source>
</evidence>
<evidence type="ECO:0000259" key="12">
    <source>
        <dbReference type="Pfam" id="PF01931"/>
    </source>
</evidence>
<reference evidence="13" key="1">
    <citation type="submission" date="2023-06" db="EMBL/GenBank/DDBJ databases">
        <title>Genome-scale phylogeny and comparative genomics of the fungal order Sordariales.</title>
        <authorList>
            <consortium name="Lawrence Berkeley National Laboratory"/>
            <person name="Hensen N."/>
            <person name="Bonometti L."/>
            <person name="Westerberg I."/>
            <person name="Brannstrom I.O."/>
            <person name="Guillou S."/>
            <person name="Cros-Aarteil S."/>
            <person name="Calhoun S."/>
            <person name="Haridas S."/>
            <person name="Kuo A."/>
            <person name="Mondo S."/>
            <person name="Pangilinan J."/>
            <person name="Riley R."/>
            <person name="Labutti K."/>
            <person name="Andreopoulos B."/>
            <person name="Lipzen A."/>
            <person name="Chen C."/>
            <person name="Yanf M."/>
            <person name="Daum C."/>
            <person name="Ng V."/>
            <person name="Clum A."/>
            <person name="Steindorff A."/>
            <person name="Ohm R."/>
            <person name="Martin F."/>
            <person name="Silar P."/>
            <person name="Natvig D."/>
            <person name="Lalanne C."/>
            <person name="Gautier V."/>
            <person name="Ament-Velasquez S.L."/>
            <person name="Kruys A."/>
            <person name="Hutchinson M.I."/>
            <person name="Powell A.J."/>
            <person name="Barry K."/>
            <person name="Miller A.N."/>
            <person name="Grigoriev I.V."/>
            <person name="Debuchy R."/>
            <person name="Gladieux P."/>
            <person name="Thoren M.H."/>
            <person name="Johannesson H."/>
        </authorList>
    </citation>
    <scope>NUCLEOTIDE SEQUENCE</scope>
    <source>
        <strain evidence="13">CBS 606.72</strain>
    </source>
</reference>
<comment type="caution">
    <text evidence="13">The sequence shown here is derived from an EMBL/GenBank/DDBJ whole genome shotgun (WGS) entry which is preliminary data.</text>
</comment>
<dbReference type="PANTHER" id="PTHR34699">
    <property type="match status" value="1"/>
</dbReference>
<dbReference type="GO" id="GO:0000166">
    <property type="term" value="F:nucleotide binding"/>
    <property type="evidence" value="ECO:0007669"/>
    <property type="project" value="UniProtKB-KW"/>
</dbReference>
<dbReference type="InterPro" id="IPR002786">
    <property type="entry name" value="Non_canon_purine_NTPase"/>
</dbReference>
<evidence type="ECO:0000313" key="13">
    <source>
        <dbReference type="EMBL" id="KAK0611357.1"/>
    </source>
</evidence>
<evidence type="ECO:0000256" key="5">
    <source>
        <dbReference type="ARBA" id="ARBA00022801"/>
    </source>
</evidence>
<dbReference type="Gene3D" id="3.90.950.10">
    <property type="match status" value="1"/>
</dbReference>
<dbReference type="EC" id="3.6.1.73" evidence="9"/>
<dbReference type="Pfam" id="PF01931">
    <property type="entry name" value="NTPase_I-T"/>
    <property type="match status" value="1"/>
</dbReference>
<evidence type="ECO:0000256" key="6">
    <source>
        <dbReference type="ARBA" id="ARBA00022842"/>
    </source>
</evidence>
<evidence type="ECO:0000256" key="2">
    <source>
        <dbReference type="ARBA" id="ARBA00001946"/>
    </source>
</evidence>
<dbReference type="PANTHER" id="PTHR34699:SF2">
    <property type="entry name" value="NON-CANONICAL PURINE NTP PHOSPHATASE_PRRC1 DOMAIN-CONTAINING PROTEIN"/>
    <property type="match status" value="1"/>
</dbReference>
<evidence type="ECO:0000256" key="1">
    <source>
        <dbReference type="ARBA" id="ARBA00001936"/>
    </source>
</evidence>
<keyword evidence="3" id="KW-0479">Metal-binding</keyword>
<evidence type="ECO:0000256" key="9">
    <source>
        <dbReference type="ARBA" id="ARBA00038901"/>
    </source>
</evidence>
<evidence type="ECO:0000256" key="10">
    <source>
        <dbReference type="ARBA" id="ARBA00048174"/>
    </source>
</evidence>
<dbReference type="NCBIfam" id="TIGR00258">
    <property type="entry name" value="inosine/xanthosine triphosphatase"/>
    <property type="match status" value="1"/>
</dbReference>
<dbReference type="Proteomes" id="UP001175000">
    <property type="component" value="Unassembled WGS sequence"/>
</dbReference>
<comment type="catalytic activity">
    <reaction evidence="10">
        <text>ITP + H2O = IDP + phosphate + H(+)</text>
        <dbReference type="Rhea" id="RHEA:28330"/>
        <dbReference type="ChEBI" id="CHEBI:15377"/>
        <dbReference type="ChEBI" id="CHEBI:15378"/>
        <dbReference type="ChEBI" id="CHEBI:43474"/>
        <dbReference type="ChEBI" id="CHEBI:58280"/>
        <dbReference type="ChEBI" id="CHEBI:61402"/>
        <dbReference type="EC" id="3.6.1.73"/>
    </reaction>
</comment>
<dbReference type="EMBL" id="JAULSU010000007">
    <property type="protein sequence ID" value="KAK0611357.1"/>
    <property type="molecule type" value="Genomic_DNA"/>
</dbReference>
<dbReference type="InterPro" id="IPR050299">
    <property type="entry name" value="YjjX_NTPase"/>
</dbReference>
<keyword evidence="7" id="KW-0546">Nucleotide metabolism</keyword>
<accession>A0AA39TSL7</accession>
<evidence type="ECO:0000256" key="4">
    <source>
        <dbReference type="ARBA" id="ARBA00022741"/>
    </source>
</evidence>
<dbReference type="SUPFAM" id="SSF52972">
    <property type="entry name" value="ITPase-like"/>
    <property type="match status" value="1"/>
</dbReference>
<gene>
    <name evidence="13" type="ORF">B0T14DRAFT_500479</name>
</gene>
<proteinExistence type="inferred from homology"/>
<keyword evidence="6" id="KW-0460">Magnesium</keyword>
<comment type="cofactor">
    <cofactor evidence="2">
        <name>Mg(2+)</name>
        <dbReference type="ChEBI" id="CHEBI:18420"/>
    </cofactor>
</comment>
<dbReference type="NCBIfam" id="NF003459">
    <property type="entry name" value="PRK05074.1"/>
    <property type="match status" value="1"/>
</dbReference>
<protein>
    <recommendedName>
        <fullName evidence="9">inosine/xanthosine triphosphatase</fullName>
        <ecNumber evidence="9">3.6.1.73</ecNumber>
    </recommendedName>
</protein>
<evidence type="ECO:0000256" key="11">
    <source>
        <dbReference type="ARBA" id="ARBA00048781"/>
    </source>
</evidence>
<keyword evidence="14" id="KW-1185">Reference proteome</keyword>
<dbReference type="GO" id="GO:0103023">
    <property type="term" value="F:ITPase activity"/>
    <property type="evidence" value="ECO:0007669"/>
    <property type="project" value="UniProtKB-EC"/>
</dbReference>
<dbReference type="InterPro" id="IPR029001">
    <property type="entry name" value="ITPase-like_fam"/>
</dbReference>
<organism evidence="13 14">
    <name type="scientific">Immersiella caudata</name>
    <dbReference type="NCBI Taxonomy" id="314043"/>
    <lineage>
        <taxon>Eukaryota</taxon>
        <taxon>Fungi</taxon>
        <taxon>Dikarya</taxon>
        <taxon>Ascomycota</taxon>
        <taxon>Pezizomycotina</taxon>
        <taxon>Sordariomycetes</taxon>
        <taxon>Sordariomycetidae</taxon>
        <taxon>Sordariales</taxon>
        <taxon>Lasiosphaeriaceae</taxon>
        <taxon>Immersiella</taxon>
    </lineage>
</organism>
<dbReference type="InterPro" id="IPR026533">
    <property type="entry name" value="NTPase/PRRC1"/>
</dbReference>
<comment type="cofactor">
    <cofactor evidence="1">
        <name>Mn(2+)</name>
        <dbReference type="ChEBI" id="CHEBI:29035"/>
    </cofactor>
</comment>
<feature type="domain" description="Non-canonical purine NTP phosphatase/PRRC1" evidence="12">
    <location>
        <begin position="16"/>
        <end position="184"/>
    </location>
</feature>
<keyword evidence="4" id="KW-0547">Nucleotide-binding</keyword>
<comment type="catalytic activity">
    <reaction evidence="11">
        <text>XTP + H2O = XDP + phosphate + H(+)</text>
        <dbReference type="Rhea" id="RHEA:28406"/>
        <dbReference type="ChEBI" id="CHEBI:15377"/>
        <dbReference type="ChEBI" id="CHEBI:15378"/>
        <dbReference type="ChEBI" id="CHEBI:43474"/>
        <dbReference type="ChEBI" id="CHEBI:59884"/>
        <dbReference type="ChEBI" id="CHEBI:61314"/>
        <dbReference type="EC" id="3.6.1.73"/>
    </reaction>
</comment>
<evidence type="ECO:0000256" key="7">
    <source>
        <dbReference type="ARBA" id="ARBA00023080"/>
    </source>
</evidence>